<reference evidence="4" key="1">
    <citation type="submission" date="2021-02" db="EMBL/GenBank/DDBJ databases">
        <title>Sulfurospirillum tamanensis sp. nov.</title>
        <authorList>
            <person name="Merkel A.Y."/>
        </authorList>
    </citation>
    <scope>NUCLEOTIDE SEQUENCE [LARGE SCALE GENOMIC DNA]</scope>
    <source>
        <strain evidence="4">T05b</strain>
    </source>
</reference>
<comment type="caution">
    <text evidence="3">The sequence shown here is derived from an EMBL/GenBank/DDBJ whole genome shotgun (WGS) entry which is preliminary data.</text>
</comment>
<name>A0ABS2WQB0_9BACT</name>
<accession>A0ABS2WQB0</accession>
<reference evidence="3 4" key="2">
    <citation type="submission" date="2021-02" db="EMBL/GenBank/DDBJ databases">
        <title>Sulfurospirillum tamanensis sp. nov.</title>
        <authorList>
            <person name="Frolova A."/>
            <person name="Merkel A."/>
            <person name="Slobodkin A."/>
        </authorList>
    </citation>
    <scope>NUCLEOTIDE SEQUENCE [LARGE SCALE GENOMIC DNA]</scope>
    <source>
        <strain evidence="3 4">T05b</strain>
    </source>
</reference>
<proteinExistence type="predicted"/>
<dbReference type="Proteomes" id="UP000703590">
    <property type="component" value="Unassembled WGS sequence"/>
</dbReference>
<dbReference type="InterPro" id="IPR029276">
    <property type="entry name" value="PgbA_N"/>
</dbReference>
<evidence type="ECO:0000313" key="4">
    <source>
        <dbReference type="Proteomes" id="UP000703590"/>
    </source>
</evidence>
<reference evidence="3 4" key="3">
    <citation type="submission" date="2021-02" db="EMBL/GenBank/DDBJ databases">
        <authorList>
            <person name="Merkel A.Y."/>
        </authorList>
    </citation>
    <scope>NUCLEOTIDE SEQUENCE [LARGE SCALE GENOMIC DNA]</scope>
    <source>
        <strain evidence="3 4">T05b</strain>
    </source>
</reference>
<evidence type="ECO:0000256" key="1">
    <source>
        <dbReference type="SAM" id="SignalP"/>
    </source>
</evidence>
<evidence type="ECO:0000313" key="3">
    <source>
        <dbReference type="EMBL" id="MBN2963869.1"/>
    </source>
</evidence>
<feature type="signal peptide" evidence="1">
    <location>
        <begin position="1"/>
        <end position="17"/>
    </location>
</feature>
<feature type="chain" id="PRO_5046426723" evidence="1">
    <location>
        <begin position="18"/>
        <end position="237"/>
    </location>
</feature>
<organism evidence="3 4">
    <name type="scientific">Sulfurospirillum tamanense</name>
    <dbReference type="NCBI Taxonomy" id="2813362"/>
    <lineage>
        <taxon>Bacteria</taxon>
        <taxon>Pseudomonadati</taxon>
        <taxon>Campylobacterota</taxon>
        <taxon>Epsilonproteobacteria</taxon>
        <taxon>Campylobacterales</taxon>
        <taxon>Sulfurospirillaceae</taxon>
        <taxon>Sulfurospirillum</taxon>
    </lineage>
</organism>
<dbReference type="Pfam" id="PF15436">
    <property type="entry name" value="PGBA_N"/>
    <property type="match status" value="1"/>
</dbReference>
<keyword evidence="4" id="KW-1185">Reference proteome</keyword>
<dbReference type="EMBL" id="JAFHKK010000005">
    <property type="protein sequence ID" value="MBN2963869.1"/>
    <property type="molecule type" value="Genomic_DNA"/>
</dbReference>
<sequence>MFRIFAVFLTFLSLSWAQGFLAPYTTTLKEVRGGTATVADSQDLVIGSSGIVLHQFDEGKSSIIARASVTGKANGLATLQFEVFDLLEQSAFPLPGLTPKQGDTVILNYLYDRALIVAPNSIVFNEITGHFTDIQWVHPDLVGAYLASEYTPSPDRDTFRKLCQAHSTGIIFFALNFKGYFADCQSFKVLKTLDSGRISSYQLPFYTRITGIESAFWKFGSSQITDYNAHYGNLLVK</sequence>
<evidence type="ECO:0000259" key="2">
    <source>
        <dbReference type="Pfam" id="PF15436"/>
    </source>
</evidence>
<dbReference type="RefSeq" id="WP_205458408.1">
    <property type="nucleotide sequence ID" value="NZ_JAFHKK010000005.1"/>
</dbReference>
<gene>
    <name evidence="3" type="ORF">JWV37_03665</name>
</gene>
<keyword evidence="1" id="KW-0732">Signal</keyword>
<protein>
    <submittedName>
        <fullName evidence="3">Plasminogen-binding N-terminal domain-containing protein</fullName>
    </submittedName>
</protein>
<feature type="domain" description="Plasminogen-binding protein PgbA N-terminal" evidence="2">
    <location>
        <begin position="24"/>
        <end position="235"/>
    </location>
</feature>